<sequence length="288" mass="31074">MVPRFLFVVAIANAAIAYSGTTPLVAWSSSSSSLLNSLPERLDGPGSLLEGLLAAEEVCLYDAIVIIDQPGLHASDLRRLSPESYVSTVISSSKSARQYPYLPASLSIDISALAESVSQRCGSRLLKYEPGQSDVSLTHGVKHVVCVDMQHIDGSRRQRRDVMAKHEPILGDELSTLASMFPNHLMIYTGSLLPSLMTKRQAPDTPDRPVLNLSSSDPAFAPSNTSLPTGGILKKYQLLTPVLITSLLVTFFVLLPVVFLGLNALASIQTPVRSDIGKSFNAQDKKNQ</sequence>
<keyword evidence="12" id="KW-1185">Reference proteome</keyword>
<evidence type="ECO:0000313" key="12">
    <source>
        <dbReference type="Proteomes" id="UP000284706"/>
    </source>
</evidence>
<dbReference type="GO" id="GO:0006078">
    <property type="term" value="P:(1-&gt;6)-beta-D-glucan biosynthetic process"/>
    <property type="evidence" value="ECO:0007669"/>
    <property type="project" value="TreeGrafter"/>
</dbReference>
<dbReference type="AlphaFoldDB" id="A0A409VRJ4"/>
<keyword evidence="9" id="KW-0961">Cell wall biogenesis/degradation</keyword>
<dbReference type="EMBL" id="NHYE01005586">
    <property type="protein sequence ID" value="PPQ68857.1"/>
    <property type="molecule type" value="Genomic_DNA"/>
</dbReference>
<evidence type="ECO:0000256" key="8">
    <source>
        <dbReference type="ARBA" id="ARBA00023136"/>
    </source>
</evidence>
<feature type="transmembrane region" description="Helical" evidence="10">
    <location>
        <begin position="242"/>
        <end position="266"/>
    </location>
</feature>
<comment type="subcellular location">
    <subcellularLocation>
        <location evidence="1">Endoplasmic reticulum membrane</location>
        <topology evidence="1">Single-pass type I membrane protein</topology>
    </subcellularLocation>
</comment>
<keyword evidence="6" id="KW-0256">Endoplasmic reticulum</keyword>
<evidence type="ECO:0000256" key="6">
    <source>
        <dbReference type="ARBA" id="ARBA00022824"/>
    </source>
</evidence>
<keyword evidence="8 10" id="KW-0472">Membrane</keyword>
<accession>A0A409VRJ4</accession>
<evidence type="ECO:0000256" key="4">
    <source>
        <dbReference type="ARBA" id="ARBA00022692"/>
    </source>
</evidence>
<dbReference type="PANTHER" id="PTHR28285">
    <property type="entry name" value="PROTEIN BIG1"/>
    <property type="match status" value="1"/>
</dbReference>
<dbReference type="GO" id="GO:0009272">
    <property type="term" value="P:fungal-type cell wall biogenesis"/>
    <property type="evidence" value="ECO:0007669"/>
    <property type="project" value="TreeGrafter"/>
</dbReference>
<evidence type="ECO:0000256" key="3">
    <source>
        <dbReference type="ARBA" id="ARBA00022089"/>
    </source>
</evidence>
<evidence type="ECO:0000256" key="2">
    <source>
        <dbReference type="ARBA" id="ARBA00008203"/>
    </source>
</evidence>
<dbReference type="InterPro" id="IPR037654">
    <property type="entry name" value="Big1"/>
</dbReference>
<comment type="caution">
    <text evidence="11">The sequence shown here is derived from an EMBL/GenBank/DDBJ whole genome shotgun (WGS) entry which is preliminary data.</text>
</comment>
<evidence type="ECO:0000256" key="9">
    <source>
        <dbReference type="ARBA" id="ARBA00023316"/>
    </source>
</evidence>
<keyword evidence="4 10" id="KW-0812">Transmembrane</keyword>
<comment type="similarity">
    <text evidence="2">Belongs to the BIG1 family.</text>
</comment>
<dbReference type="OrthoDB" id="10029326at2759"/>
<dbReference type="Proteomes" id="UP000284706">
    <property type="component" value="Unassembled WGS sequence"/>
</dbReference>
<proteinExistence type="inferred from homology"/>
<reference evidence="11 12" key="1">
    <citation type="journal article" date="2018" name="Evol. Lett.">
        <title>Horizontal gene cluster transfer increased hallucinogenic mushroom diversity.</title>
        <authorList>
            <person name="Reynolds H.T."/>
            <person name="Vijayakumar V."/>
            <person name="Gluck-Thaler E."/>
            <person name="Korotkin H.B."/>
            <person name="Matheny P.B."/>
            <person name="Slot J.C."/>
        </authorList>
    </citation>
    <scope>NUCLEOTIDE SEQUENCE [LARGE SCALE GENOMIC DNA]</scope>
    <source>
        <strain evidence="11 12">SRW20</strain>
    </source>
</reference>
<protein>
    <recommendedName>
        <fullName evidence="3">Protein BIG1</fullName>
    </recommendedName>
</protein>
<gene>
    <name evidence="11" type="ORF">CVT26_001691</name>
</gene>
<evidence type="ECO:0000256" key="7">
    <source>
        <dbReference type="ARBA" id="ARBA00022989"/>
    </source>
</evidence>
<dbReference type="GO" id="GO:0071555">
    <property type="term" value="P:cell wall organization"/>
    <property type="evidence" value="ECO:0007669"/>
    <property type="project" value="UniProtKB-KW"/>
</dbReference>
<dbReference type="GO" id="GO:0005789">
    <property type="term" value="C:endoplasmic reticulum membrane"/>
    <property type="evidence" value="ECO:0007669"/>
    <property type="project" value="UniProtKB-SubCell"/>
</dbReference>
<evidence type="ECO:0000256" key="5">
    <source>
        <dbReference type="ARBA" id="ARBA00022729"/>
    </source>
</evidence>
<dbReference type="PANTHER" id="PTHR28285:SF1">
    <property type="entry name" value="PROTEIN BIG1"/>
    <property type="match status" value="1"/>
</dbReference>
<evidence type="ECO:0000256" key="10">
    <source>
        <dbReference type="SAM" id="Phobius"/>
    </source>
</evidence>
<name>A0A409VRJ4_9AGAR</name>
<organism evidence="11 12">
    <name type="scientific">Gymnopilus dilepis</name>
    <dbReference type="NCBI Taxonomy" id="231916"/>
    <lineage>
        <taxon>Eukaryota</taxon>
        <taxon>Fungi</taxon>
        <taxon>Dikarya</taxon>
        <taxon>Basidiomycota</taxon>
        <taxon>Agaricomycotina</taxon>
        <taxon>Agaricomycetes</taxon>
        <taxon>Agaricomycetidae</taxon>
        <taxon>Agaricales</taxon>
        <taxon>Agaricineae</taxon>
        <taxon>Hymenogastraceae</taxon>
        <taxon>Gymnopilus</taxon>
    </lineage>
</organism>
<evidence type="ECO:0000313" key="11">
    <source>
        <dbReference type="EMBL" id="PPQ68857.1"/>
    </source>
</evidence>
<evidence type="ECO:0000256" key="1">
    <source>
        <dbReference type="ARBA" id="ARBA00004115"/>
    </source>
</evidence>
<keyword evidence="5" id="KW-0732">Signal</keyword>
<dbReference type="InParanoid" id="A0A409VRJ4"/>
<keyword evidence="7 10" id="KW-1133">Transmembrane helix</keyword>